<gene>
    <name evidence="2" type="ORF">GCM10010917_05010</name>
</gene>
<dbReference type="Pfam" id="PF09577">
    <property type="entry name" value="Spore_YpjB"/>
    <property type="match status" value="1"/>
</dbReference>
<name>A0ABQ1FQ83_9BACL</name>
<organism evidence="2 3">
    <name type="scientific">Paenibacillus physcomitrellae</name>
    <dbReference type="NCBI Taxonomy" id="1619311"/>
    <lineage>
        <taxon>Bacteria</taxon>
        <taxon>Bacillati</taxon>
        <taxon>Bacillota</taxon>
        <taxon>Bacilli</taxon>
        <taxon>Bacillales</taxon>
        <taxon>Paenibacillaceae</taxon>
        <taxon>Paenibacillus</taxon>
    </lineage>
</organism>
<keyword evidence="1" id="KW-1133">Transmembrane helix</keyword>
<dbReference type="Proteomes" id="UP000609323">
    <property type="component" value="Unassembled WGS sequence"/>
</dbReference>
<evidence type="ECO:0008006" key="4">
    <source>
        <dbReference type="Google" id="ProtNLM"/>
    </source>
</evidence>
<proteinExistence type="predicted"/>
<dbReference type="EMBL" id="BMHF01000001">
    <property type="protein sequence ID" value="GGA23209.1"/>
    <property type="molecule type" value="Genomic_DNA"/>
</dbReference>
<comment type="caution">
    <text evidence="2">The sequence shown here is derived from an EMBL/GenBank/DDBJ whole genome shotgun (WGS) entry which is preliminary data.</text>
</comment>
<keyword evidence="1" id="KW-0812">Transmembrane</keyword>
<evidence type="ECO:0000313" key="2">
    <source>
        <dbReference type="EMBL" id="GGA23209.1"/>
    </source>
</evidence>
<accession>A0ABQ1FQ83</accession>
<dbReference type="InterPro" id="IPR014231">
    <property type="entry name" value="Spore_YpjB"/>
</dbReference>
<protein>
    <recommendedName>
        <fullName evidence="4">Sporulation protein YpjB</fullName>
    </recommendedName>
</protein>
<evidence type="ECO:0000256" key="1">
    <source>
        <dbReference type="SAM" id="Phobius"/>
    </source>
</evidence>
<feature type="transmembrane region" description="Helical" evidence="1">
    <location>
        <begin position="258"/>
        <end position="277"/>
    </location>
</feature>
<keyword evidence="3" id="KW-1185">Reference proteome</keyword>
<keyword evidence="1" id="KW-0472">Membrane</keyword>
<dbReference type="RefSeq" id="WP_094093309.1">
    <property type="nucleotide sequence ID" value="NZ_BMHF01000001.1"/>
</dbReference>
<reference evidence="3" key="1">
    <citation type="journal article" date="2019" name="Int. J. Syst. Evol. Microbiol.">
        <title>The Global Catalogue of Microorganisms (GCM) 10K type strain sequencing project: providing services to taxonomists for standard genome sequencing and annotation.</title>
        <authorList>
            <consortium name="The Broad Institute Genomics Platform"/>
            <consortium name="The Broad Institute Genome Sequencing Center for Infectious Disease"/>
            <person name="Wu L."/>
            <person name="Ma J."/>
        </authorList>
    </citation>
    <scope>NUCLEOTIDE SEQUENCE [LARGE SCALE GENOMIC DNA]</scope>
    <source>
        <strain evidence="3">CGMCC 1.15044</strain>
    </source>
</reference>
<evidence type="ECO:0000313" key="3">
    <source>
        <dbReference type="Proteomes" id="UP000609323"/>
    </source>
</evidence>
<sequence>MKARFRTVIWTVALLAVLAAGFTTFSEKGLAAPQNGSAVSEASQTAPATQAQKLAVLEQASEALYQAMQSGKAEEAQVEMERITSLIGMISYQGLTGVDGIHELTACVMDARTALLKADPSPEAWRTTSARLRLAVDSLLHAKGAMWLQYYKVLAEDSEKLNKAAVEQNGQAVQRSFADLKDHYELIRPAAMIRKEPSDIVAMDSWLSYVGNMSAGEKQDLQALQTALAGGQGLLQNLFGKQKDEPVLLPIAGYSNPWHWSFLIGLWILLALGYTAYRKYTAEQEEVRPAGAYGQKSGDGKRTW</sequence>